<evidence type="ECO:0000313" key="3">
    <source>
        <dbReference type="EMBL" id="SHH86585.1"/>
    </source>
</evidence>
<keyword evidence="4" id="KW-1185">Reference proteome</keyword>
<name>A0A1M5WGE1_9FLAO</name>
<dbReference type="InterPro" id="IPR058997">
    <property type="entry name" value="YycE-like_C"/>
</dbReference>
<accession>A0A1M5WGE1</accession>
<evidence type="ECO:0000313" key="4">
    <source>
        <dbReference type="Proteomes" id="UP000184109"/>
    </source>
</evidence>
<dbReference type="Proteomes" id="UP000184109">
    <property type="component" value="Unassembled WGS sequence"/>
</dbReference>
<evidence type="ECO:0008006" key="5">
    <source>
        <dbReference type="Google" id="ProtNLM"/>
    </source>
</evidence>
<dbReference type="EMBL" id="FQXQ01000005">
    <property type="protein sequence ID" value="SHH86585.1"/>
    <property type="molecule type" value="Genomic_DNA"/>
</dbReference>
<dbReference type="AlphaFoldDB" id="A0A1M5WGE1"/>
<evidence type="ECO:0000259" key="2">
    <source>
        <dbReference type="Pfam" id="PF22659"/>
    </source>
</evidence>
<dbReference type="SUPFAM" id="SSF54593">
    <property type="entry name" value="Glyoxalase/Bleomycin resistance protein/Dihydroxybiphenyl dioxygenase"/>
    <property type="match status" value="1"/>
</dbReference>
<dbReference type="Pfam" id="PF22659">
    <property type="entry name" value="YycE-like_C"/>
    <property type="match status" value="1"/>
</dbReference>
<reference evidence="4" key="1">
    <citation type="submission" date="2016-11" db="EMBL/GenBank/DDBJ databases">
        <authorList>
            <person name="Varghese N."/>
            <person name="Submissions S."/>
        </authorList>
    </citation>
    <scope>NUCLEOTIDE SEQUENCE [LARGE SCALE GENOMIC DNA]</scope>
    <source>
        <strain evidence="4">DSM 100572</strain>
    </source>
</reference>
<sequence>MIFRAARHTHNLEVISKFYVDVLNLELLGSFKNHDGYDGVFIGKQECDWHLEFTISKHKAQHTFDEDDLFVFYPQNEKEYSLILKNIHQNNISLSVPKNPYWAKNGILIQDPDGYNIIISHLKT</sequence>
<feature type="domain" description="YycE-like C-terminal" evidence="2">
    <location>
        <begin position="67"/>
        <end position="119"/>
    </location>
</feature>
<dbReference type="STRING" id="1195760.SAMN05444281_2410"/>
<dbReference type="Gene3D" id="3.10.180.10">
    <property type="entry name" value="2,3-Dihydroxybiphenyl 1,2-Dioxygenase, domain 1"/>
    <property type="match status" value="1"/>
</dbReference>
<dbReference type="OrthoDB" id="8018325at2"/>
<dbReference type="InterPro" id="IPR058998">
    <property type="entry name" value="YycE-like_N"/>
</dbReference>
<gene>
    <name evidence="3" type="ORF">SAMN05444281_2410</name>
</gene>
<dbReference type="Pfam" id="PF22658">
    <property type="entry name" value="YycE-like_N"/>
    <property type="match status" value="1"/>
</dbReference>
<dbReference type="RefSeq" id="WP_073121886.1">
    <property type="nucleotide sequence ID" value="NZ_BMEN01000006.1"/>
</dbReference>
<organism evidence="3 4">
    <name type="scientific">Wenyingzhuangia marina</name>
    <dbReference type="NCBI Taxonomy" id="1195760"/>
    <lineage>
        <taxon>Bacteria</taxon>
        <taxon>Pseudomonadati</taxon>
        <taxon>Bacteroidota</taxon>
        <taxon>Flavobacteriia</taxon>
        <taxon>Flavobacteriales</taxon>
        <taxon>Flavobacteriaceae</taxon>
        <taxon>Wenyingzhuangia</taxon>
    </lineage>
</organism>
<feature type="domain" description="YycE-like N-terminal" evidence="1">
    <location>
        <begin position="3"/>
        <end position="54"/>
    </location>
</feature>
<protein>
    <recommendedName>
        <fullName evidence="5">Glyoxalase/Bleomycin resistance protein/Dioxygenase superfamily protein</fullName>
    </recommendedName>
</protein>
<dbReference type="InterPro" id="IPR029068">
    <property type="entry name" value="Glyas_Bleomycin-R_OHBP_Dase"/>
</dbReference>
<proteinExistence type="predicted"/>
<evidence type="ECO:0000259" key="1">
    <source>
        <dbReference type="Pfam" id="PF22658"/>
    </source>
</evidence>